<evidence type="ECO:0000313" key="4">
    <source>
        <dbReference type="Proteomes" id="UP001596392"/>
    </source>
</evidence>
<sequence>MSRGAVLLALSAAALGVANPALADRGTSDKPAEPAAELLSTDWGVVQPVQPDTGERDLDGPIVRTESTDWG</sequence>
<dbReference type="RefSeq" id="WP_376805979.1">
    <property type="nucleotide sequence ID" value="NZ_JBHTAC010000007.1"/>
</dbReference>
<protein>
    <submittedName>
        <fullName evidence="3">Uncharacterized protein</fullName>
    </submittedName>
</protein>
<feature type="region of interest" description="Disordered" evidence="1">
    <location>
        <begin position="45"/>
        <end position="71"/>
    </location>
</feature>
<accession>A0ABW2GRX6</accession>
<evidence type="ECO:0000256" key="1">
    <source>
        <dbReference type="SAM" id="MobiDB-lite"/>
    </source>
</evidence>
<dbReference type="Proteomes" id="UP001596392">
    <property type="component" value="Unassembled WGS sequence"/>
</dbReference>
<organism evidence="3 4">
    <name type="scientific">Catellatospora aurea</name>
    <dbReference type="NCBI Taxonomy" id="1337874"/>
    <lineage>
        <taxon>Bacteria</taxon>
        <taxon>Bacillati</taxon>
        <taxon>Actinomycetota</taxon>
        <taxon>Actinomycetes</taxon>
        <taxon>Micromonosporales</taxon>
        <taxon>Micromonosporaceae</taxon>
        <taxon>Catellatospora</taxon>
    </lineage>
</organism>
<evidence type="ECO:0000313" key="3">
    <source>
        <dbReference type="EMBL" id="MFC7242652.1"/>
    </source>
</evidence>
<proteinExistence type="predicted"/>
<reference evidence="4" key="1">
    <citation type="journal article" date="2019" name="Int. J. Syst. Evol. Microbiol.">
        <title>The Global Catalogue of Microorganisms (GCM) 10K type strain sequencing project: providing services to taxonomists for standard genome sequencing and annotation.</title>
        <authorList>
            <consortium name="The Broad Institute Genomics Platform"/>
            <consortium name="The Broad Institute Genome Sequencing Center for Infectious Disease"/>
            <person name="Wu L."/>
            <person name="Ma J."/>
        </authorList>
    </citation>
    <scope>NUCLEOTIDE SEQUENCE [LARGE SCALE GENOMIC DNA]</scope>
    <source>
        <strain evidence="4">CGMCC 1.9106</strain>
    </source>
</reference>
<comment type="caution">
    <text evidence="3">The sequence shown here is derived from an EMBL/GenBank/DDBJ whole genome shotgun (WGS) entry which is preliminary data.</text>
</comment>
<evidence type="ECO:0000256" key="2">
    <source>
        <dbReference type="SAM" id="SignalP"/>
    </source>
</evidence>
<dbReference type="EMBL" id="JBHTAC010000007">
    <property type="protein sequence ID" value="MFC7242652.1"/>
    <property type="molecule type" value="Genomic_DNA"/>
</dbReference>
<keyword evidence="4" id="KW-1185">Reference proteome</keyword>
<keyword evidence="2" id="KW-0732">Signal</keyword>
<name>A0ABW2GRX6_9ACTN</name>
<gene>
    <name evidence="3" type="ORF">ACFQO7_09185</name>
</gene>
<feature type="signal peptide" evidence="2">
    <location>
        <begin position="1"/>
        <end position="23"/>
    </location>
</feature>
<feature type="chain" id="PRO_5045103456" evidence="2">
    <location>
        <begin position="24"/>
        <end position="71"/>
    </location>
</feature>